<dbReference type="GO" id="GO:0016272">
    <property type="term" value="C:prefoldin complex"/>
    <property type="evidence" value="ECO:0007669"/>
    <property type="project" value="InterPro"/>
</dbReference>
<proteinExistence type="inferred from homology"/>
<sequence>MAAGEKGQQIDLATLSAQQLSQVKKQLDDEVQHLTNSYQNLRTAQQKFRDCNVSIANGVANSVKDKPLLVPLTSSLYVPGTLADEKNVLVDVGTGFYVEKSTGDAEKFYNGKIEELGKNIKDLENIVNSKANNLRLVEEVLRQKMLAGQQGGQSGAGAS</sequence>
<dbReference type="Pfam" id="PF02996">
    <property type="entry name" value="Prefoldin"/>
    <property type="match status" value="1"/>
</dbReference>
<evidence type="ECO:0000256" key="3">
    <source>
        <dbReference type="SAM" id="Coils"/>
    </source>
</evidence>
<dbReference type="EMBL" id="CAVMBE010000062">
    <property type="protein sequence ID" value="CAK4032343.1"/>
    <property type="molecule type" value="Genomic_DNA"/>
</dbReference>
<evidence type="ECO:0000256" key="2">
    <source>
        <dbReference type="ARBA" id="ARBA00023186"/>
    </source>
</evidence>
<name>A0AAI8Z4M6_9PEZI</name>
<dbReference type="GO" id="GO:0005737">
    <property type="term" value="C:cytoplasm"/>
    <property type="evidence" value="ECO:0007669"/>
    <property type="project" value="TreeGrafter"/>
</dbReference>
<dbReference type="NCBIfam" id="TIGR00293">
    <property type="entry name" value="prefoldin subunit alpha"/>
    <property type="match status" value="1"/>
</dbReference>
<feature type="coiled-coil region" evidence="3">
    <location>
        <begin position="113"/>
        <end position="140"/>
    </location>
</feature>
<dbReference type="CDD" id="cd23157">
    <property type="entry name" value="Prefoldin_5"/>
    <property type="match status" value="1"/>
</dbReference>
<gene>
    <name evidence="4" type="ORF">LECACI_7A007501</name>
</gene>
<organism evidence="4 5">
    <name type="scientific">Lecanosticta acicola</name>
    <dbReference type="NCBI Taxonomy" id="111012"/>
    <lineage>
        <taxon>Eukaryota</taxon>
        <taxon>Fungi</taxon>
        <taxon>Dikarya</taxon>
        <taxon>Ascomycota</taxon>
        <taxon>Pezizomycotina</taxon>
        <taxon>Dothideomycetes</taxon>
        <taxon>Dothideomycetidae</taxon>
        <taxon>Mycosphaerellales</taxon>
        <taxon>Mycosphaerellaceae</taxon>
        <taxon>Lecanosticta</taxon>
    </lineage>
</organism>
<accession>A0AAI8Z4M6</accession>
<dbReference type="GO" id="GO:1990115">
    <property type="term" value="P:RNA polymerase III assembly"/>
    <property type="evidence" value="ECO:0007669"/>
    <property type="project" value="TreeGrafter"/>
</dbReference>
<dbReference type="GO" id="GO:1990113">
    <property type="term" value="P:RNA polymerase I assembly"/>
    <property type="evidence" value="ECO:0007669"/>
    <property type="project" value="TreeGrafter"/>
</dbReference>
<dbReference type="Proteomes" id="UP001296104">
    <property type="component" value="Unassembled WGS sequence"/>
</dbReference>
<dbReference type="InterPro" id="IPR011599">
    <property type="entry name" value="PFD_alpha_archaea"/>
</dbReference>
<comment type="similarity">
    <text evidence="1">Belongs to the prefoldin subunit alpha family.</text>
</comment>
<dbReference type="PANTHER" id="PTHR12674">
    <property type="entry name" value="PREFOLDIN SUBUNIT 5"/>
    <property type="match status" value="1"/>
</dbReference>
<dbReference type="FunFam" id="1.10.287.370:FF:000004">
    <property type="entry name" value="Probable prefoldin subunit 5"/>
    <property type="match status" value="1"/>
</dbReference>
<feature type="coiled-coil region" evidence="3">
    <location>
        <begin position="17"/>
        <end position="44"/>
    </location>
</feature>
<dbReference type="GO" id="GO:1990114">
    <property type="term" value="P:RNA polymerase II core complex assembly"/>
    <property type="evidence" value="ECO:0007669"/>
    <property type="project" value="TreeGrafter"/>
</dbReference>
<dbReference type="Gene3D" id="1.10.287.370">
    <property type="match status" value="1"/>
</dbReference>
<evidence type="ECO:0000313" key="5">
    <source>
        <dbReference type="Proteomes" id="UP001296104"/>
    </source>
</evidence>
<dbReference type="PANTHER" id="PTHR12674:SF2">
    <property type="entry name" value="PREFOLDIN SUBUNIT 5"/>
    <property type="match status" value="1"/>
</dbReference>
<keyword evidence="2" id="KW-0143">Chaperone</keyword>
<keyword evidence="5" id="KW-1185">Reference proteome</keyword>
<keyword evidence="3" id="KW-0175">Coiled coil</keyword>
<evidence type="ECO:0000313" key="4">
    <source>
        <dbReference type="EMBL" id="CAK4032343.1"/>
    </source>
</evidence>
<dbReference type="InterPro" id="IPR004127">
    <property type="entry name" value="Prefoldin_subunit_alpha"/>
</dbReference>
<dbReference type="AlphaFoldDB" id="A0AAI8Z4M6"/>
<protein>
    <submittedName>
        <fullName evidence="4">Probable prefoldin subunit 5</fullName>
    </submittedName>
</protein>
<comment type="caution">
    <text evidence="4">The sequence shown here is derived from an EMBL/GenBank/DDBJ whole genome shotgun (WGS) entry which is preliminary data.</text>
</comment>
<dbReference type="InterPro" id="IPR009053">
    <property type="entry name" value="Prefoldin"/>
</dbReference>
<reference evidence="4" key="1">
    <citation type="submission" date="2023-11" db="EMBL/GenBank/DDBJ databases">
        <authorList>
            <person name="Alioto T."/>
            <person name="Alioto T."/>
            <person name="Gomez Garrido J."/>
        </authorList>
    </citation>
    <scope>NUCLEOTIDE SEQUENCE</scope>
</reference>
<dbReference type="SUPFAM" id="SSF46579">
    <property type="entry name" value="Prefoldin"/>
    <property type="match status" value="1"/>
</dbReference>
<dbReference type="GO" id="GO:0006457">
    <property type="term" value="P:protein folding"/>
    <property type="evidence" value="ECO:0007669"/>
    <property type="project" value="InterPro"/>
</dbReference>
<evidence type="ECO:0000256" key="1">
    <source>
        <dbReference type="ARBA" id="ARBA00010048"/>
    </source>
</evidence>
<dbReference type="GO" id="GO:0051082">
    <property type="term" value="F:unfolded protein binding"/>
    <property type="evidence" value="ECO:0007669"/>
    <property type="project" value="InterPro"/>
</dbReference>